<comment type="caution">
    <text evidence="1">The sequence shown here is derived from an EMBL/GenBank/DDBJ whole genome shotgun (WGS) entry which is preliminary data.</text>
</comment>
<dbReference type="AlphaFoldDB" id="A0A9X5BGW7"/>
<keyword evidence="2" id="KW-1185">Reference proteome</keyword>
<gene>
    <name evidence="1" type="ORF">D5281_14790</name>
</gene>
<sequence>MEKFINAMLFVVFRESDMDFGEVDSGRCVLLSKKSWKRKECDGCKSYNPECRMSVCSIYPYQKQRETEVKEKEVHDTG</sequence>
<accession>A0A9X5BGW7</accession>
<organism evidence="1 2">
    <name type="scientific">Parablautia muri</name>
    <dbReference type="NCBI Taxonomy" id="2320879"/>
    <lineage>
        <taxon>Bacteria</taxon>
        <taxon>Bacillati</taxon>
        <taxon>Bacillota</taxon>
        <taxon>Clostridia</taxon>
        <taxon>Lachnospirales</taxon>
        <taxon>Lachnospiraceae</taxon>
        <taxon>Parablautia</taxon>
    </lineage>
</organism>
<dbReference type="EMBL" id="QZDT01000025">
    <property type="protein sequence ID" value="NBJ93829.1"/>
    <property type="molecule type" value="Genomic_DNA"/>
</dbReference>
<evidence type="ECO:0000313" key="1">
    <source>
        <dbReference type="EMBL" id="NBJ93829.1"/>
    </source>
</evidence>
<reference evidence="1" key="1">
    <citation type="submission" date="2018-09" db="EMBL/GenBank/DDBJ databases">
        <title>Murine metabolic-syndrome-specific gut microbial biobank.</title>
        <authorList>
            <person name="Liu C."/>
        </authorList>
    </citation>
    <scope>NUCLEOTIDE SEQUENCE</scope>
    <source>
        <strain evidence="1">D42-62</strain>
    </source>
</reference>
<protein>
    <submittedName>
        <fullName evidence="1">Uncharacterized protein</fullName>
    </submittedName>
</protein>
<dbReference type="Proteomes" id="UP001154420">
    <property type="component" value="Unassembled WGS sequence"/>
</dbReference>
<evidence type="ECO:0000313" key="2">
    <source>
        <dbReference type="Proteomes" id="UP001154420"/>
    </source>
</evidence>
<name>A0A9X5BGW7_9FIRM</name>
<proteinExistence type="predicted"/>